<dbReference type="SUPFAM" id="SSF52540">
    <property type="entry name" value="P-loop containing nucleoside triphosphate hydrolases"/>
    <property type="match status" value="1"/>
</dbReference>
<dbReference type="PANTHER" id="PTHR42788">
    <property type="entry name" value="TAURINE IMPORT ATP-BINDING PROTEIN-RELATED"/>
    <property type="match status" value="1"/>
</dbReference>
<feature type="domain" description="ABC transporter" evidence="4">
    <location>
        <begin position="3"/>
        <end position="233"/>
    </location>
</feature>
<dbReference type="Pfam" id="PF00005">
    <property type="entry name" value="ABC_tran"/>
    <property type="match status" value="1"/>
</dbReference>
<dbReference type="InterPro" id="IPR027417">
    <property type="entry name" value="P-loop_NTPase"/>
</dbReference>
<reference evidence="5" key="1">
    <citation type="journal article" date="2020" name="mSystems">
        <title>Genome- and Community-Level Interaction Insights into Carbon Utilization and Element Cycling Functions of Hydrothermarchaeota in Hydrothermal Sediment.</title>
        <authorList>
            <person name="Zhou Z."/>
            <person name="Liu Y."/>
            <person name="Xu W."/>
            <person name="Pan J."/>
            <person name="Luo Z.H."/>
            <person name="Li M."/>
        </authorList>
    </citation>
    <scope>NUCLEOTIDE SEQUENCE [LARGE SCALE GENOMIC DNA]</scope>
    <source>
        <strain evidence="5">SpSt-479</strain>
    </source>
</reference>
<evidence type="ECO:0000313" key="5">
    <source>
        <dbReference type="EMBL" id="HFI91110.1"/>
    </source>
</evidence>
<keyword evidence="3 5" id="KW-0067">ATP-binding</keyword>
<dbReference type="EMBL" id="DSUJ01000008">
    <property type="protein sequence ID" value="HFI91110.1"/>
    <property type="molecule type" value="Genomic_DNA"/>
</dbReference>
<comment type="caution">
    <text evidence="5">The sequence shown here is derived from an EMBL/GenBank/DDBJ whole genome shotgun (WGS) entry which is preliminary data.</text>
</comment>
<dbReference type="Gene3D" id="3.40.50.300">
    <property type="entry name" value="P-loop containing nucleotide triphosphate hydrolases"/>
    <property type="match status" value="1"/>
</dbReference>
<organism evidence="5">
    <name type="scientific">Ignavibacterium album</name>
    <dbReference type="NCBI Taxonomy" id="591197"/>
    <lineage>
        <taxon>Bacteria</taxon>
        <taxon>Pseudomonadati</taxon>
        <taxon>Ignavibacteriota</taxon>
        <taxon>Ignavibacteria</taxon>
        <taxon>Ignavibacteriales</taxon>
        <taxon>Ignavibacteriaceae</taxon>
        <taxon>Ignavibacterium</taxon>
    </lineage>
</organism>
<keyword evidence="2" id="KW-0547">Nucleotide-binding</keyword>
<dbReference type="PROSITE" id="PS50893">
    <property type="entry name" value="ABC_TRANSPORTER_2"/>
    <property type="match status" value="1"/>
</dbReference>
<evidence type="ECO:0000256" key="3">
    <source>
        <dbReference type="ARBA" id="ARBA00022840"/>
    </source>
</evidence>
<evidence type="ECO:0000256" key="1">
    <source>
        <dbReference type="ARBA" id="ARBA00022448"/>
    </source>
</evidence>
<sequence>MKIKIENISIANPLKSGIYKKIFDDLTFELDFSESQLISIFSSEETGKSTLLKIIAGLQKAEEGKIIVNEKDTEVSSVKVVYIPSQPVSLPWMNVKQNLEFGLHKHELSEERTNFIIRLIGLEGYEEHIPDKYSLGFRFRIALGRSLYSDPDFILLDEPFKNLDVLTKEEIFLMMKKILNETKVKFLLATGIFSDALFLSDEIIIIDRDPSKRIEKIRVEKKFLSLQDLLHSDYLVNIFSNIQMNVNPAGFQF</sequence>
<dbReference type="GO" id="GO:0016887">
    <property type="term" value="F:ATP hydrolysis activity"/>
    <property type="evidence" value="ECO:0007669"/>
    <property type="project" value="InterPro"/>
</dbReference>
<gene>
    <name evidence="5" type="ORF">ENS31_06195</name>
</gene>
<proteinExistence type="predicted"/>
<keyword evidence="1" id="KW-0813">Transport</keyword>
<evidence type="ECO:0000256" key="2">
    <source>
        <dbReference type="ARBA" id="ARBA00022741"/>
    </source>
</evidence>
<name>A0A7V2ZJJ7_9BACT</name>
<accession>A0A7V2ZJJ7</accession>
<evidence type="ECO:0000259" key="4">
    <source>
        <dbReference type="PROSITE" id="PS50893"/>
    </source>
</evidence>
<dbReference type="PANTHER" id="PTHR42788:SF13">
    <property type="entry name" value="ALIPHATIC SULFONATES IMPORT ATP-BINDING PROTEIN SSUB"/>
    <property type="match status" value="1"/>
</dbReference>
<dbReference type="InterPro" id="IPR003439">
    <property type="entry name" value="ABC_transporter-like_ATP-bd"/>
</dbReference>
<dbReference type="AlphaFoldDB" id="A0A7V2ZJJ7"/>
<dbReference type="InterPro" id="IPR050166">
    <property type="entry name" value="ABC_transporter_ATP-bind"/>
</dbReference>
<dbReference type="GO" id="GO:0005524">
    <property type="term" value="F:ATP binding"/>
    <property type="evidence" value="ECO:0007669"/>
    <property type="project" value="UniProtKB-KW"/>
</dbReference>
<dbReference type="SMART" id="SM00382">
    <property type="entry name" value="AAA"/>
    <property type="match status" value="1"/>
</dbReference>
<protein>
    <submittedName>
        <fullName evidence="5">ABC transporter ATP-binding protein</fullName>
    </submittedName>
</protein>
<dbReference type="InterPro" id="IPR003593">
    <property type="entry name" value="AAA+_ATPase"/>
</dbReference>